<evidence type="ECO:0000256" key="10">
    <source>
        <dbReference type="PROSITE-ProRule" id="PRU00042"/>
    </source>
</evidence>
<dbReference type="GO" id="GO:0008270">
    <property type="term" value="F:zinc ion binding"/>
    <property type="evidence" value="ECO:0007669"/>
    <property type="project" value="UniProtKB-KW"/>
</dbReference>
<keyword evidence="9" id="KW-0539">Nucleus</keyword>
<dbReference type="CDD" id="cd18186">
    <property type="entry name" value="BTB_POZ_ZBTB_KLHL-like"/>
    <property type="match status" value="1"/>
</dbReference>
<evidence type="ECO:0000256" key="2">
    <source>
        <dbReference type="ARBA" id="ARBA00022723"/>
    </source>
</evidence>
<dbReference type="GO" id="GO:0000978">
    <property type="term" value="F:RNA polymerase II cis-regulatory region sequence-specific DNA binding"/>
    <property type="evidence" value="ECO:0007669"/>
    <property type="project" value="TreeGrafter"/>
</dbReference>
<keyword evidence="2" id="KW-0479">Metal-binding</keyword>
<evidence type="ECO:0008006" key="16">
    <source>
        <dbReference type="Google" id="ProtNLM"/>
    </source>
</evidence>
<keyword evidence="15" id="KW-1185">Reference proteome</keyword>
<evidence type="ECO:0000256" key="3">
    <source>
        <dbReference type="ARBA" id="ARBA00022737"/>
    </source>
</evidence>
<accession>A0A6H5GMT1</accession>
<keyword evidence="8" id="KW-0804">Transcription</keyword>
<dbReference type="InterPro" id="IPR050457">
    <property type="entry name" value="ZnFinger_BTB_dom_contain"/>
</dbReference>
<keyword evidence="5" id="KW-0862">Zinc</keyword>
<evidence type="ECO:0000313" key="14">
    <source>
        <dbReference type="EMBL" id="CAB0004732.1"/>
    </source>
</evidence>
<dbReference type="SMART" id="SM00225">
    <property type="entry name" value="BTB"/>
    <property type="match status" value="1"/>
</dbReference>
<protein>
    <recommendedName>
        <fullName evidence="16">BTB domain-containing protein</fullName>
    </recommendedName>
</protein>
<dbReference type="PROSITE" id="PS50157">
    <property type="entry name" value="ZINC_FINGER_C2H2_2"/>
    <property type="match status" value="2"/>
</dbReference>
<dbReference type="Gene3D" id="3.30.710.10">
    <property type="entry name" value="Potassium Channel Kv1.1, Chain A"/>
    <property type="match status" value="1"/>
</dbReference>
<reference evidence="14 15" key="1">
    <citation type="submission" date="2020-02" db="EMBL/GenBank/DDBJ databases">
        <authorList>
            <person name="Ferguson B K."/>
        </authorList>
    </citation>
    <scope>NUCLEOTIDE SEQUENCE [LARGE SCALE GENOMIC DNA]</scope>
</reference>
<dbReference type="InterPro" id="IPR011333">
    <property type="entry name" value="SKP1/BTB/POZ_sf"/>
</dbReference>
<feature type="domain" description="BTB" evidence="12">
    <location>
        <begin position="22"/>
        <end position="99"/>
    </location>
</feature>
<feature type="domain" description="C2H2-type" evidence="13">
    <location>
        <begin position="345"/>
        <end position="373"/>
    </location>
</feature>
<dbReference type="PANTHER" id="PTHR46105:SF5">
    <property type="entry name" value="ZINC FINGER AND BTB DOMAIN-CONTAINING PROTEIN 44 ISOFORM X1"/>
    <property type="match status" value="1"/>
</dbReference>
<dbReference type="PANTHER" id="PTHR46105">
    <property type="entry name" value="AGAP004733-PA"/>
    <property type="match status" value="1"/>
</dbReference>
<dbReference type="InterPro" id="IPR013087">
    <property type="entry name" value="Znf_C2H2_type"/>
</dbReference>
<organism evidence="14 15">
    <name type="scientific">Nesidiocoris tenuis</name>
    <dbReference type="NCBI Taxonomy" id="355587"/>
    <lineage>
        <taxon>Eukaryota</taxon>
        <taxon>Metazoa</taxon>
        <taxon>Ecdysozoa</taxon>
        <taxon>Arthropoda</taxon>
        <taxon>Hexapoda</taxon>
        <taxon>Insecta</taxon>
        <taxon>Pterygota</taxon>
        <taxon>Neoptera</taxon>
        <taxon>Paraneoptera</taxon>
        <taxon>Hemiptera</taxon>
        <taxon>Heteroptera</taxon>
        <taxon>Panheteroptera</taxon>
        <taxon>Cimicomorpha</taxon>
        <taxon>Miridae</taxon>
        <taxon>Dicyphina</taxon>
        <taxon>Nesidiocoris</taxon>
    </lineage>
</organism>
<feature type="region of interest" description="Disordered" evidence="11">
    <location>
        <begin position="258"/>
        <end position="281"/>
    </location>
</feature>
<evidence type="ECO:0000259" key="13">
    <source>
        <dbReference type="PROSITE" id="PS50157"/>
    </source>
</evidence>
<evidence type="ECO:0000313" key="15">
    <source>
        <dbReference type="Proteomes" id="UP000479000"/>
    </source>
</evidence>
<dbReference type="GO" id="GO:0005634">
    <property type="term" value="C:nucleus"/>
    <property type="evidence" value="ECO:0007669"/>
    <property type="project" value="UniProtKB-SubCell"/>
</dbReference>
<keyword evidence="7" id="KW-0238">DNA-binding</keyword>
<evidence type="ECO:0000256" key="5">
    <source>
        <dbReference type="ARBA" id="ARBA00022833"/>
    </source>
</evidence>
<sequence>MAEPTMTSAGTTQTSGPVFFGGDITIVAGAGDDHRTFRARRDLLTDQSDYFRSLFLHEQSDNGDGQNGRNADVLIPNVSPEIFGKILNFVETGRLDLTPENIYAVLLAAHLLHMPRALEICRTYLVFERHRLLSTPPPPPPPSIVKPIPSRKYYFWPPPPPPPAYFSLLPAVPPSHYAATLYAPGPPLPMPSLDVMPSTSIAPPTTREPAFPAAKTPPLTMTTMMTSASAKKSSVYKDIACCDGPVRFKRVLNENYGAGDTLDRRTPPPAPAEKPADDGRRSGRRSVFVCRFCKHTFKSHYCFRKHTRRHLNPVTLDATIAVPPASAPVVGDENDVVKDMNVQYYPCKTCGSKFPSYYFVHKHRKICHGADNSNDNDGKTSPTSLGADENRNPPGGGD</sequence>
<keyword evidence="6" id="KW-0805">Transcription regulation</keyword>
<evidence type="ECO:0000259" key="12">
    <source>
        <dbReference type="PROSITE" id="PS50097"/>
    </source>
</evidence>
<proteinExistence type="predicted"/>
<gene>
    <name evidence="14" type="ORF">NTEN_LOCUS10209</name>
</gene>
<dbReference type="Proteomes" id="UP000479000">
    <property type="component" value="Unassembled WGS sequence"/>
</dbReference>
<evidence type="ECO:0000256" key="6">
    <source>
        <dbReference type="ARBA" id="ARBA00023015"/>
    </source>
</evidence>
<name>A0A6H5GMT1_9HEMI</name>
<dbReference type="PROSITE" id="PS50097">
    <property type="entry name" value="BTB"/>
    <property type="match status" value="1"/>
</dbReference>
<keyword evidence="4 10" id="KW-0863">Zinc-finger</keyword>
<feature type="region of interest" description="Disordered" evidence="11">
    <location>
        <begin position="369"/>
        <end position="398"/>
    </location>
</feature>
<evidence type="ECO:0000256" key="7">
    <source>
        <dbReference type="ARBA" id="ARBA00023125"/>
    </source>
</evidence>
<feature type="compositionally biased region" description="Polar residues" evidence="11">
    <location>
        <begin position="371"/>
        <end position="384"/>
    </location>
</feature>
<dbReference type="PROSITE" id="PS00028">
    <property type="entry name" value="ZINC_FINGER_C2H2_1"/>
    <property type="match status" value="2"/>
</dbReference>
<evidence type="ECO:0000256" key="11">
    <source>
        <dbReference type="SAM" id="MobiDB-lite"/>
    </source>
</evidence>
<keyword evidence="3" id="KW-0677">Repeat</keyword>
<dbReference type="OrthoDB" id="4845755at2759"/>
<comment type="subcellular location">
    <subcellularLocation>
        <location evidence="1">Nucleus</location>
    </subcellularLocation>
</comment>
<evidence type="ECO:0000256" key="9">
    <source>
        <dbReference type="ARBA" id="ARBA00023242"/>
    </source>
</evidence>
<evidence type="ECO:0000256" key="1">
    <source>
        <dbReference type="ARBA" id="ARBA00004123"/>
    </source>
</evidence>
<evidence type="ECO:0000256" key="4">
    <source>
        <dbReference type="ARBA" id="ARBA00022771"/>
    </source>
</evidence>
<evidence type="ECO:0000256" key="8">
    <source>
        <dbReference type="ARBA" id="ARBA00023163"/>
    </source>
</evidence>
<dbReference type="SMART" id="SM00355">
    <property type="entry name" value="ZnF_C2H2"/>
    <property type="match status" value="2"/>
</dbReference>
<dbReference type="InterPro" id="IPR000210">
    <property type="entry name" value="BTB/POZ_dom"/>
</dbReference>
<dbReference type="SUPFAM" id="SSF54695">
    <property type="entry name" value="POZ domain"/>
    <property type="match status" value="1"/>
</dbReference>
<dbReference type="Gene3D" id="3.30.160.60">
    <property type="entry name" value="Classic Zinc Finger"/>
    <property type="match status" value="1"/>
</dbReference>
<dbReference type="AlphaFoldDB" id="A0A6H5GMT1"/>
<dbReference type="Pfam" id="PF00651">
    <property type="entry name" value="BTB"/>
    <property type="match status" value="1"/>
</dbReference>
<dbReference type="GO" id="GO:0000981">
    <property type="term" value="F:DNA-binding transcription factor activity, RNA polymerase II-specific"/>
    <property type="evidence" value="ECO:0007669"/>
    <property type="project" value="TreeGrafter"/>
</dbReference>
<feature type="domain" description="C2H2-type" evidence="13">
    <location>
        <begin position="288"/>
        <end position="315"/>
    </location>
</feature>
<dbReference type="EMBL" id="CADCXU010015144">
    <property type="protein sequence ID" value="CAB0004732.1"/>
    <property type="molecule type" value="Genomic_DNA"/>
</dbReference>